<comment type="caution">
    <text evidence="2">The sequence shown here is derived from an EMBL/GenBank/DDBJ whole genome shotgun (WGS) entry which is preliminary data.</text>
</comment>
<dbReference type="EMBL" id="SHPX01000002">
    <property type="protein sequence ID" value="TCD98936.1"/>
    <property type="molecule type" value="Genomic_DNA"/>
</dbReference>
<dbReference type="Proteomes" id="UP000293441">
    <property type="component" value="Unassembled WGS sequence"/>
</dbReference>
<organism evidence="2 3">
    <name type="scientific">Bifidobacterium longum subsp. longum</name>
    <dbReference type="NCBI Taxonomy" id="1679"/>
    <lineage>
        <taxon>Bacteria</taxon>
        <taxon>Bacillati</taxon>
        <taxon>Actinomycetota</taxon>
        <taxon>Actinomycetes</taxon>
        <taxon>Bifidobacteriales</taxon>
        <taxon>Bifidobacteriaceae</taxon>
        <taxon>Bifidobacterium</taxon>
    </lineage>
</organism>
<accession>A0A4V2N2B2</accession>
<dbReference type="PANTHER" id="PTHR35149:SF1">
    <property type="entry name" value="DUF5655 DOMAIN-CONTAINING PROTEIN"/>
    <property type="match status" value="1"/>
</dbReference>
<evidence type="ECO:0000313" key="3">
    <source>
        <dbReference type="Proteomes" id="UP000293441"/>
    </source>
</evidence>
<evidence type="ECO:0000313" key="2">
    <source>
        <dbReference type="EMBL" id="TCD98936.1"/>
    </source>
</evidence>
<evidence type="ECO:0000259" key="1">
    <source>
        <dbReference type="Pfam" id="PF07510"/>
    </source>
</evidence>
<dbReference type="RefSeq" id="WP_229034520.1">
    <property type="nucleotide sequence ID" value="NZ_SHPX01000002.1"/>
</dbReference>
<gene>
    <name evidence="2" type="ORF">MCC10015_0135</name>
</gene>
<dbReference type="InterPro" id="IPR011089">
    <property type="entry name" value="GmrSD_C"/>
</dbReference>
<sequence length="143" mass="16451">MTRYVLAAIAQTGMTGETWVDLWRMNERGTQYYFTIEHIFPKTENITQEWIDAFGSKEQAEEVRSTLVHTLGNLTLTGYNSDLGRMGFERKRDRKDSAGRYIGYRNGLNLNDDVVDKTKWDAGAIKARTDRLVSVALKLLRLQ</sequence>
<protein>
    <submittedName>
        <fullName evidence="2">Type I restriction-modification system protein</fullName>
    </submittedName>
</protein>
<dbReference type="PANTHER" id="PTHR35149">
    <property type="entry name" value="SLL5132 PROTEIN"/>
    <property type="match status" value="1"/>
</dbReference>
<dbReference type="AlphaFoldDB" id="A0A4V2N2B2"/>
<proteinExistence type="predicted"/>
<name>A0A4V2N2B2_BIFLL</name>
<dbReference type="Pfam" id="PF07510">
    <property type="entry name" value="GmrSD_C"/>
    <property type="match status" value="1"/>
</dbReference>
<feature type="domain" description="GmrSD restriction endonucleases C-terminal" evidence="1">
    <location>
        <begin position="28"/>
        <end position="134"/>
    </location>
</feature>
<reference evidence="2 3" key="1">
    <citation type="journal article" date="2018" name="Sci. Rep.">
        <title>Genomic diversity and distribution of Bifidobacterium longum subsp. longum across the human lifespan.</title>
        <authorList>
            <person name="Odamaki T."/>
            <person name="Bottacini F."/>
            <person name="Kato K."/>
            <person name="Mitsuyama E."/>
            <person name="Yoshida K."/>
            <person name="Horigome A."/>
            <person name="Xiao J.Z."/>
            <person name="van Sinderen D."/>
        </authorList>
    </citation>
    <scope>NUCLEOTIDE SEQUENCE [LARGE SCALE GENOMIC DNA]</scope>
    <source>
        <strain evidence="2 3">MCC10015</strain>
    </source>
</reference>